<keyword evidence="3" id="KW-1185">Reference proteome</keyword>
<protein>
    <recommendedName>
        <fullName evidence="1">F-box domain-containing protein</fullName>
    </recommendedName>
</protein>
<dbReference type="PROSITE" id="PS50181">
    <property type="entry name" value="FBOX"/>
    <property type="match status" value="1"/>
</dbReference>
<dbReference type="Proteomes" id="UP000008281">
    <property type="component" value="Unassembled WGS sequence"/>
</dbReference>
<feature type="domain" description="F-box" evidence="1">
    <location>
        <begin position="4"/>
        <end position="50"/>
    </location>
</feature>
<dbReference type="InParanoid" id="E3N3K7"/>
<dbReference type="AlphaFoldDB" id="E3N3K7"/>
<gene>
    <name evidence="2" type="ORF">CRE_22055</name>
</gene>
<organism evidence="3">
    <name type="scientific">Caenorhabditis remanei</name>
    <name type="common">Caenorhabditis vulgaris</name>
    <dbReference type="NCBI Taxonomy" id="31234"/>
    <lineage>
        <taxon>Eukaryota</taxon>
        <taxon>Metazoa</taxon>
        <taxon>Ecdysozoa</taxon>
        <taxon>Nematoda</taxon>
        <taxon>Chromadorea</taxon>
        <taxon>Rhabditida</taxon>
        <taxon>Rhabditina</taxon>
        <taxon>Rhabditomorpha</taxon>
        <taxon>Rhabditoidea</taxon>
        <taxon>Rhabditidae</taxon>
        <taxon>Peloderinae</taxon>
        <taxon>Caenorhabditis</taxon>
    </lineage>
</organism>
<evidence type="ECO:0000259" key="1">
    <source>
        <dbReference type="PROSITE" id="PS50181"/>
    </source>
</evidence>
<evidence type="ECO:0000313" key="3">
    <source>
        <dbReference type="Proteomes" id="UP000008281"/>
    </source>
</evidence>
<sequence>MSSPFPLLRLPRLVLFEVFKSLSIREKIKLSLCSKKVSTQINNARLYSQKVIVDLDLLYKEISVHSENNKDTLEIFIRPDPRNTLNSSTRHFFTACYAKRITIFWKNNRDGYLSVIRNILKMFQCKISISDNYHNNGTTILGMNLSDLAGMVIQTDDESKKATINTSFRYGRIEMSVTPF</sequence>
<dbReference type="HOGENOM" id="CLU_028840_6_0_1"/>
<dbReference type="InterPro" id="IPR001810">
    <property type="entry name" value="F-box_dom"/>
</dbReference>
<dbReference type="PANTHER" id="PTHR21503">
    <property type="entry name" value="F-BOX-CONTAINING HYPOTHETICAL PROTEIN C.ELEGANS"/>
    <property type="match status" value="1"/>
</dbReference>
<evidence type="ECO:0000313" key="2">
    <source>
        <dbReference type="EMBL" id="EFO85094.1"/>
    </source>
</evidence>
<accession>E3N3K7</accession>
<dbReference type="PANTHER" id="PTHR21503:SF8">
    <property type="entry name" value="F-BOX ASSOCIATED DOMAIN-CONTAINING PROTEIN-RELATED"/>
    <property type="match status" value="1"/>
</dbReference>
<name>E3N3K7_CAERE</name>
<dbReference type="Pfam" id="PF00646">
    <property type="entry name" value="F-box"/>
    <property type="match status" value="1"/>
</dbReference>
<dbReference type="EMBL" id="DS268519">
    <property type="protein sequence ID" value="EFO85094.1"/>
    <property type="molecule type" value="Genomic_DNA"/>
</dbReference>
<reference evidence="2" key="1">
    <citation type="submission" date="2007-07" db="EMBL/GenBank/DDBJ databases">
        <title>PCAP assembly of the Caenorhabditis remanei genome.</title>
        <authorList>
            <consortium name="The Caenorhabditis remanei Sequencing Consortium"/>
            <person name="Wilson R.K."/>
        </authorList>
    </citation>
    <scope>NUCLEOTIDE SEQUENCE [LARGE SCALE GENOMIC DNA]</scope>
    <source>
        <strain evidence="2">PB4641</strain>
    </source>
</reference>
<proteinExistence type="predicted"/>